<sequence length="231" mass="28030">MCHHLKQKNCLVTLFFGQILMTTYYWSMRHCSISFDPTLQLFSQYRDLTPTFPVRNDPRQREYIHAAKSIHTDTYTDETTNREILNKRKTHLTAIHHDWYAKYYRRGTFSYIRRCSIKQGEKLQKTHTELHDRRDGKKNIRHTRVYSRDETEQDGKDTTQLTNINKIKTVKVLHFAFAHIKRKEGRNGKFNNFWKDYREKRLRSTTNYCLRLGFVEVDGRQCPERIRYEKK</sequence>
<reference evidence="3" key="1">
    <citation type="submission" date="2012-12" db="EMBL/GenBank/DDBJ databases">
        <authorList>
            <person name="Hellsten U."/>
            <person name="Grimwood J."/>
            <person name="Chapman J.A."/>
            <person name="Shapiro H."/>
            <person name="Aerts A."/>
            <person name="Otillar R.P."/>
            <person name="Terry A.Y."/>
            <person name="Boore J.L."/>
            <person name="Simakov O."/>
            <person name="Marletaz F."/>
            <person name="Cho S.-J."/>
            <person name="Edsinger-Gonzales E."/>
            <person name="Havlak P."/>
            <person name="Kuo D.-H."/>
            <person name="Larsson T."/>
            <person name="Lv J."/>
            <person name="Arendt D."/>
            <person name="Savage R."/>
            <person name="Osoegawa K."/>
            <person name="de Jong P."/>
            <person name="Lindberg D.R."/>
            <person name="Seaver E.C."/>
            <person name="Weisblat D.A."/>
            <person name="Putnam N.H."/>
            <person name="Grigoriev I.V."/>
            <person name="Rokhsar D.S."/>
        </authorList>
    </citation>
    <scope>NUCLEOTIDE SEQUENCE</scope>
</reference>
<evidence type="ECO:0000313" key="3">
    <source>
        <dbReference type="Proteomes" id="UP000015101"/>
    </source>
</evidence>
<dbReference type="EMBL" id="KB096080">
    <property type="protein sequence ID" value="ESO08336.1"/>
    <property type="molecule type" value="Genomic_DNA"/>
</dbReference>
<accession>T1F1G9</accession>
<dbReference type="GeneID" id="20202669"/>
<dbReference type="Proteomes" id="UP000015101">
    <property type="component" value="Unassembled WGS sequence"/>
</dbReference>
<evidence type="ECO:0000313" key="2">
    <source>
        <dbReference type="EnsemblMetazoa" id="HelroP169147"/>
    </source>
</evidence>
<gene>
    <name evidence="2" type="primary">20202669</name>
    <name evidence="1" type="ORF">HELRODRAFT_169147</name>
</gene>
<dbReference type="KEGG" id="hro:HELRODRAFT_169147"/>
<keyword evidence="3" id="KW-1185">Reference proteome</keyword>
<dbReference type="CTD" id="20202669"/>
<evidence type="ECO:0000313" key="1">
    <source>
        <dbReference type="EMBL" id="ESO08336.1"/>
    </source>
</evidence>
<dbReference type="EnsemblMetazoa" id="HelroT169147">
    <property type="protein sequence ID" value="HelroP169147"/>
    <property type="gene ID" value="HelroG169147"/>
</dbReference>
<dbReference type="EMBL" id="AMQM01003195">
    <property type="status" value="NOT_ANNOTATED_CDS"/>
    <property type="molecule type" value="Genomic_DNA"/>
</dbReference>
<reference evidence="2" key="3">
    <citation type="submission" date="2015-06" db="UniProtKB">
        <authorList>
            <consortium name="EnsemblMetazoa"/>
        </authorList>
    </citation>
    <scope>IDENTIFICATION</scope>
</reference>
<dbReference type="InParanoid" id="T1F1G9"/>
<organism evidence="2 3">
    <name type="scientific">Helobdella robusta</name>
    <name type="common">Californian leech</name>
    <dbReference type="NCBI Taxonomy" id="6412"/>
    <lineage>
        <taxon>Eukaryota</taxon>
        <taxon>Metazoa</taxon>
        <taxon>Spiralia</taxon>
        <taxon>Lophotrochozoa</taxon>
        <taxon>Annelida</taxon>
        <taxon>Clitellata</taxon>
        <taxon>Hirudinea</taxon>
        <taxon>Rhynchobdellida</taxon>
        <taxon>Glossiphoniidae</taxon>
        <taxon>Helobdella</taxon>
    </lineage>
</organism>
<name>T1F1G9_HELRO</name>
<dbReference type="AlphaFoldDB" id="T1F1G9"/>
<dbReference type="HOGENOM" id="CLU_1200967_0_0_1"/>
<protein>
    <submittedName>
        <fullName evidence="1 2">Uncharacterized protein</fullName>
    </submittedName>
</protein>
<proteinExistence type="predicted"/>
<dbReference type="RefSeq" id="XP_009013266.1">
    <property type="nucleotide sequence ID" value="XM_009015018.1"/>
</dbReference>
<reference evidence="1 3" key="2">
    <citation type="journal article" date="2013" name="Nature">
        <title>Insights into bilaterian evolution from three spiralian genomes.</title>
        <authorList>
            <person name="Simakov O."/>
            <person name="Marletaz F."/>
            <person name="Cho S.J."/>
            <person name="Edsinger-Gonzales E."/>
            <person name="Havlak P."/>
            <person name="Hellsten U."/>
            <person name="Kuo D.H."/>
            <person name="Larsson T."/>
            <person name="Lv J."/>
            <person name="Arendt D."/>
            <person name="Savage R."/>
            <person name="Osoegawa K."/>
            <person name="de Jong P."/>
            <person name="Grimwood J."/>
            <person name="Chapman J.A."/>
            <person name="Shapiro H."/>
            <person name="Aerts A."/>
            <person name="Otillar R.P."/>
            <person name="Terry A.Y."/>
            <person name="Boore J.L."/>
            <person name="Grigoriev I.V."/>
            <person name="Lindberg D.R."/>
            <person name="Seaver E.C."/>
            <person name="Weisblat D.A."/>
            <person name="Putnam N.H."/>
            <person name="Rokhsar D.S."/>
        </authorList>
    </citation>
    <scope>NUCLEOTIDE SEQUENCE</scope>
</reference>